<feature type="transmembrane region" description="Helical" evidence="8">
    <location>
        <begin position="63"/>
        <end position="83"/>
    </location>
</feature>
<feature type="transmembrane region" description="Helical" evidence="8">
    <location>
        <begin position="95"/>
        <end position="114"/>
    </location>
</feature>
<dbReference type="KEGG" id="cac:CA_C0788"/>
<feature type="transmembrane region" description="Helical" evidence="8">
    <location>
        <begin position="247"/>
        <end position="272"/>
    </location>
</feature>
<keyword evidence="5 8" id="KW-0812">Transmembrane</keyword>
<dbReference type="HOGENOM" id="CLU_013016_1_2_9"/>
<feature type="transmembrane region" description="Helical" evidence="8">
    <location>
        <begin position="120"/>
        <end position="144"/>
    </location>
</feature>
<name>Q97KX8_CLOAB</name>
<dbReference type="OrthoDB" id="9792889at2"/>
<dbReference type="GO" id="GO:0005886">
    <property type="term" value="C:plasma membrane"/>
    <property type="evidence" value="ECO:0007669"/>
    <property type="project" value="UniProtKB-SubCell"/>
</dbReference>
<keyword evidence="10" id="KW-1185">Reference proteome</keyword>
<sequence length="336" mass="36552">MIIEKKREMKHRLVLLIIILLTVLTIVISLGIGDYALSYNNLIPTLLGQGSFKDEFVLFDLRFPRMAITILSGMALALSGAVLQNITRNDLADPGIIGINSGAGVAVTVFFMYMPIDSKTFSYLVPIIAFIGALITAVIIYLLAYKKNEGVQPLRLVLLGVGLSMALSGLMIVIMSLADRSKVDFISKWLAGNVWGLDWAFVLAIFPCIVILVPYILYKSNTLNIIKLSRDVSIGVGMSIEKERFKLLMASVALSSFAVSVTGNISFIGLMAPHIAKALVGHRNQMFIPIAILMGGWLLLLADTIGQHLLQSGNIPAGIVVSVIGAPYFIYLLLKK</sequence>
<dbReference type="CDD" id="cd06550">
    <property type="entry name" value="TM_ABC_iron-siderophores_like"/>
    <property type="match status" value="1"/>
</dbReference>
<accession>Q97KX8</accession>
<feature type="transmembrane region" description="Helical" evidence="8">
    <location>
        <begin position="284"/>
        <end position="302"/>
    </location>
</feature>
<keyword evidence="3" id="KW-0813">Transport</keyword>
<organism evidence="9 10">
    <name type="scientific">Clostridium acetobutylicum (strain ATCC 824 / DSM 792 / JCM 1419 / IAM 19013 / LMG 5710 / NBRC 13948 / NRRL B-527 / VKM B-1787 / 2291 / W)</name>
    <dbReference type="NCBI Taxonomy" id="272562"/>
    <lineage>
        <taxon>Bacteria</taxon>
        <taxon>Bacillati</taxon>
        <taxon>Bacillota</taxon>
        <taxon>Clostridia</taxon>
        <taxon>Eubacteriales</taxon>
        <taxon>Clostridiaceae</taxon>
        <taxon>Clostridium</taxon>
    </lineage>
</organism>
<dbReference type="STRING" id="272562.CA_C0788"/>
<dbReference type="Gene3D" id="1.10.3470.10">
    <property type="entry name" value="ABC transporter involved in vitamin B12 uptake, BtuC"/>
    <property type="match status" value="1"/>
</dbReference>
<dbReference type="EMBL" id="AE001437">
    <property type="protein sequence ID" value="AAK78764.1"/>
    <property type="molecule type" value="Genomic_DNA"/>
</dbReference>
<protein>
    <submittedName>
        <fullName evidence="9">Ferrichrome transport permease</fullName>
    </submittedName>
</protein>
<dbReference type="GO" id="GO:0033214">
    <property type="term" value="P:siderophore-iron import into cell"/>
    <property type="evidence" value="ECO:0007669"/>
    <property type="project" value="TreeGrafter"/>
</dbReference>
<evidence type="ECO:0000256" key="5">
    <source>
        <dbReference type="ARBA" id="ARBA00022692"/>
    </source>
</evidence>
<evidence type="ECO:0000256" key="4">
    <source>
        <dbReference type="ARBA" id="ARBA00022475"/>
    </source>
</evidence>
<dbReference type="SUPFAM" id="SSF81345">
    <property type="entry name" value="ABC transporter involved in vitamin B12 uptake, BtuC"/>
    <property type="match status" value="1"/>
</dbReference>
<dbReference type="Pfam" id="PF01032">
    <property type="entry name" value="FecCD"/>
    <property type="match status" value="1"/>
</dbReference>
<evidence type="ECO:0000313" key="9">
    <source>
        <dbReference type="EMBL" id="AAK78764.1"/>
    </source>
</evidence>
<evidence type="ECO:0000256" key="8">
    <source>
        <dbReference type="SAM" id="Phobius"/>
    </source>
</evidence>
<dbReference type="PANTHER" id="PTHR30472">
    <property type="entry name" value="FERRIC ENTEROBACTIN TRANSPORT SYSTEM PERMEASE PROTEIN"/>
    <property type="match status" value="1"/>
</dbReference>
<dbReference type="eggNOG" id="COG0609">
    <property type="taxonomic scope" value="Bacteria"/>
</dbReference>
<dbReference type="PIR" id="A96997">
    <property type="entry name" value="A96997"/>
</dbReference>
<dbReference type="InterPro" id="IPR037294">
    <property type="entry name" value="ABC_BtuC-like"/>
</dbReference>
<evidence type="ECO:0000256" key="2">
    <source>
        <dbReference type="ARBA" id="ARBA00007935"/>
    </source>
</evidence>
<feature type="transmembrane region" description="Helical" evidence="8">
    <location>
        <begin position="314"/>
        <end position="334"/>
    </location>
</feature>
<dbReference type="Proteomes" id="UP000000814">
    <property type="component" value="Chromosome"/>
</dbReference>
<reference evidence="9 10" key="1">
    <citation type="journal article" date="2001" name="J. Bacteriol.">
        <title>Genome sequence and comparative analysis of the solvent-producing bacterium Clostridium acetobutylicum.</title>
        <authorList>
            <person name="Nolling J."/>
            <person name="Breton G."/>
            <person name="Omelchenko M.V."/>
            <person name="Makarova K.S."/>
            <person name="Zeng Q."/>
            <person name="Gibson R."/>
            <person name="Lee H.M."/>
            <person name="Dubois J."/>
            <person name="Qiu D."/>
            <person name="Hitti J."/>
            <person name="Wolf Y.I."/>
            <person name="Tatusov R.L."/>
            <person name="Sabathe F."/>
            <person name="Doucette-Stamm L."/>
            <person name="Soucaille P."/>
            <person name="Daly M.J."/>
            <person name="Bennett G.N."/>
            <person name="Koonin E.V."/>
            <person name="Smith D.R."/>
        </authorList>
    </citation>
    <scope>NUCLEOTIDE SEQUENCE [LARGE SCALE GENOMIC DNA]</scope>
    <source>
        <strain evidence="10">ATCC 824 / DSM 792 / JCM 1419 / LMG 5710 / VKM B-1787</strain>
    </source>
</reference>
<evidence type="ECO:0000256" key="1">
    <source>
        <dbReference type="ARBA" id="ARBA00004651"/>
    </source>
</evidence>
<keyword evidence="4" id="KW-1003">Cell membrane</keyword>
<feature type="transmembrane region" description="Helical" evidence="8">
    <location>
        <begin position="156"/>
        <end position="177"/>
    </location>
</feature>
<comment type="subcellular location">
    <subcellularLocation>
        <location evidence="1">Cell membrane</location>
        <topology evidence="1">Multi-pass membrane protein</topology>
    </subcellularLocation>
</comment>
<keyword evidence="7 8" id="KW-0472">Membrane</keyword>
<evidence type="ECO:0000256" key="3">
    <source>
        <dbReference type="ARBA" id="ARBA00022448"/>
    </source>
</evidence>
<dbReference type="InterPro" id="IPR000522">
    <property type="entry name" value="ABC_transptr_permease_BtuC"/>
</dbReference>
<dbReference type="GeneID" id="44997299"/>
<comment type="similarity">
    <text evidence="2">Belongs to the binding-protein-dependent transport system permease family. FecCD subfamily.</text>
</comment>
<evidence type="ECO:0000256" key="7">
    <source>
        <dbReference type="ARBA" id="ARBA00023136"/>
    </source>
</evidence>
<gene>
    <name evidence="9" type="ordered locus">CA_C0788</name>
</gene>
<dbReference type="AlphaFoldDB" id="Q97KX8"/>
<dbReference type="RefSeq" id="WP_010964106.1">
    <property type="nucleotide sequence ID" value="NC_003030.1"/>
</dbReference>
<proteinExistence type="inferred from homology"/>
<keyword evidence="6 8" id="KW-1133">Transmembrane helix</keyword>
<feature type="transmembrane region" description="Helical" evidence="8">
    <location>
        <begin position="12"/>
        <end position="32"/>
    </location>
</feature>
<dbReference type="GO" id="GO:0022857">
    <property type="term" value="F:transmembrane transporter activity"/>
    <property type="evidence" value="ECO:0007669"/>
    <property type="project" value="InterPro"/>
</dbReference>
<evidence type="ECO:0000256" key="6">
    <source>
        <dbReference type="ARBA" id="ARBA00022989"/>
    </source>
</evidence>
<dbReference type="PATRIC" id="fig|272562.8.peg.993"/>
<dbReference type="FunFam" id="1.10.3470.10:FF:000001">
    <property type="entry name" value="Vitamin B12 ABC transporter permease BtuC"/>
    <property type="match status" value="1"/>
</dbReference>
<evidence type="ECO:0000313" key="10">
    <source>
        <dbReference type="Proteomes" id="UP000000814"/>
    </source>
</evidence>
<dbReference type="PANTHER" id="PTHR30472:SF69">
    <property type="entry name" value="HEME-IRON TRANSPORT SYSTEM PERMEASE PROTEIN ISDF-RELATED"/>
    <property type="match status" value="1"/>
</dbReference>
<feature type="transmembrane region" description="Helical" evidence="8">
    <location>
        <begin position="197"/>
        <end position="218"/>
    </location>
</feature>